<dbReference type="InterPro" id="IPR036397">
    <property type="entry name" value="RNaseH_sf"/>
</dbReference>
<dbReference type="InterPro" id="IPR012337">
    <property type="entry name" value="RNaseH-like_sf"/>
</dbReference>
<dbReference type="GO" id="GO:0009432">
    <property type="term" value="P:SOS response"/>
    <property type="evidence" value="ECO:0007669"/>
    <property type="project" value="TreeGrafter"/>
</dbReference>
<evidence type="ECO:0000256" key="7">
    <source>
        <dbReference type="RuleBase" id="RU000442"/>
    </source>
</evidence>
<dbReference type="CDD" id="cd05784">
    <property type="entry name" value="DNA_polB_II_exo"/>
    <property type="match status" value="1"/>
</dbReference>
<evidence type="ECO:0000259" key="8">
    <source>
        <dbReference type="Pfam" id="PF00136"/>
    </source>
</evidence>
<dbReference type="FunFam" id="3.90.1600.10:FF:000009">
    <property type="entry name" value="DNA polymerase"/>
    <property type="match status" value="1"/>
</dbReference>
<feature type="domain" description="DNA polymerase II insertion" evidence="9">
    <location>
        <begin position="42"/>
        <end position="102"/>
    </location>
</feature>
<comment type="caution">
    <text evidence="10">The sequence shown here is derived from an EMBL/GenBank/DDBJ whole genome shotgun (WGS) entry which is preliminary data.</text>
</comment>
<dbReference type="InterPro" id="IPR042087">
    <property type="entry name" value="DNA_pol_B_thumb"/>
</dbReference>
<keyword evidence="5 7" id="KW-0238">DNA-binding</keyword>
<dbReference type="CDD" id="cd05537">
    <property type="entry name" value="POLBc_Pol_II"/>
    <property type="match status" value="1"/>
</dbReference>
<evidence type="ECO:0000256" key="4">
    <source>
        <dbReference type="ARBA" id="ARBA00022932"/>
    </source>
</evidence>
<dbReference type="PRINTS" id="PR00106">
    <property type="entry name" value="DNAPOLB"/>
</dbReference>
<dbReference type="InterPro" id="IPR050240">
    <property type="entry name" value="DNA_pol_type-B"/>
</dbReference>
<dbReference type="SUPFAM" id="SSF56672">
    <property type="entry name" value="DNA/RNA polymerases"/>
    <property type="match status" value="1"/>
</dbReference>
<dbReference type="Gene3D" id="3.90.1600.10">
    <property type="entry name" value="Palm domain of DNA polymerase"/>
    <property type="match status" value="2"/>
</dbReference>
<dbReference type="SMART" id="SM00486">
    <property type="entry name" value="POLBc"/>
    <property type="match status" value="1"/>
</dbReference>
<keyword evidence="2 7" id="KW-0808">Transferase</keyword>
<dbReference type="FunFam" id="1.10.132.60:FF:000008">
    <property type="entry name" value="DNA polymerase"/>
    <property type="match status" value="1"/>
</dbReference>
<evidence type="ECO:0000256" key="2">
    <source>
        <dbReference type="ARBA" id="ARBA00022679"/>
    </source>
</evidence>
<proteinExistence type="inferred from homology"/>
<keyword evidence="3 7" id="KW-0548">Nucleotidyltransferase</keyword>
<dbReference type="PANTHER" id="PTHR10322">
    <property type="entry name" value="DNA POLYMERASE CATALYTIC SUBUNIT"/>
    <property type="match status" value="1"/>
</dbReference>
<dbReference type="InterPro" id="IPR023211">
    <property type="entry name" value="DNA_pol_palm_dom_sf"/>
</dbReference>
<organism evidence="10 11">
    <name type="scientific">Pseudomonas orientalis</name>
    <dbReference type="NCBI Taxonomy" id="76758"/>
    <lineage>
        <taxon>Bacteria</taxon>
        <taxon>Pseudomonadati</taxon>
        <taxon>Pseudomonadota</taxon>
        <taxon>Gammaproteobacteria</taxon>
        <taxon>Pseudomonadales</taxon>
        <taxon>Pseudomonadaceae</taxon>
        <taxon>Pseudomonas</taxon>
    </lineage>
</organism>
<dbReference type="AlphaFoldDB" id="A0A4Q7CXY9"/>
<evidence type="ECO:0000256" key="1">
    <source>
        <dbReference type="ARBA" id="ARBA00005755"/>
    </source>
</evidence>
<sequence length="785" mass="89750">MDLQQGFVLTRHWRDTPAGTQVSFWLATDQGPRCIRLPMQTSVMFIPEIHRKPLGWLLKDERDIELRALQLCDFHHRPVLGLYARQHRQLMDIEKRLRSAGVDVYEGDVRPPERYMMERFITAPVWFGGTADADGTLLDAQMKPAPDYRPPLKLVSLDIETTAQGDLYSIALEGCGERQVYMLGPPNKHDAVDFKLDYCDTRAQLLERLNQWLATHDPDAIIGWNVVQFDLRVLHEHAQRLNVPLLLGRGGEAMTWREHGSRNHYFAAAAGRLIIDGIEALRSATWSFESFSLENVAQTLLGEGKDISTPYQRMDEINRMFAEDKPALARYNLKDCELVTRIFEKTDLLEFLLERASVTGLPADRNGGSVAAFTHLYMPLMHRQGFVAPNLGDKPPQASPGGFVMDSRPGLYESVLVLDYKSLYPSIIRSFLIDPVGLIEGLRHPDDSDSVEGFRGARFSRTRHCLPAIVTRVSEGREVAKREHNAPLSQALKIIMNAFYGVLGSSGCRFFDTRLASSITMRGHQIMRQTRELVEAQGYEVIYGDTDSTFVWLGSAHSNEDASRIGQALVQHVNDWWRSHLHTEYGLQSALELQYETHFSRFLMPTIRGAEEGSKKRYAGLVVRADGSEEMVYKGLETVRSDWSPLARQFQQELYRRIFHRQPHQEYVRDYVRRTLSGELDDLLIYRKRLRRALHDYERNVPPHVRAARLADEYNDRLGRPRQYQRGGWISYVISVNGPEPLEVRQAPIDYDHYVTRQLQPVADAILPFVNDDFGTLVGGQMGLF</sequence>
<dbReference type="Pfam" id="PF00136">
    <property type="entry name" value="DNA_pol_B"/>
    <property type="match status" value="1"/>
</dbReference>
<keyword evidence="4 7" id="KW-0239">DNA-directed DNA polymerase</keyword>
<dbReference type="EC" id="2.7.7.7" evidence="7"/>
<dbReference type="NCBIfam" id="NF004422">
    <property type="entry name" value="PRK05762.1-4"/>
    <property type="match status" value="1"/>
</dbReference>
<dbReference type="Gene3D" id="3.30.420.10">
    <property type="entry name" value="Ribonuclease H-like superfamily/Ribonuclease H"/>
    <property type="match status" value="1"/>
</dbReference>
<protein>
    <recommendedName>
        <fullName evidence="7">DNA polymerase</fullName>
        <ecNumber evidence="7">2.7.7.7</ecNumber>
    </recommendedName>
</protein>
<name>A0A4Q7CXY9_9PSED</name>
<dbReference type="GO" id="GO:0003677">
    <property type="term" value="F:DNA binding"/>
    <property type="evidence" value="ECO:0007669"/>
    <property type="project" value="UniProtKB-KW"/>
</dbReference>
<dbReference type="Pfam" id="PF22587">
    <property type="entry name" value="DNApolII_insertion"/>
    <property type="match status" value="1"/>
</dbReference>
<dbReference type="InterPro" id="IPR017964">
    <property type="entry name" value="DNA-dir_DNA_pol_B_CS"/>
</dbReference>
<dbReference type="InterPro" id="IPR006172">
    <property type="entry name" value="DNA-dir_DNA_pol_B"/>
</dbReference>
<dbReference type="EMBL" id="SGFE01000138">
    <property type="protein sequence ID" value="RZI19191.1"/>
    <property type="molecule type" value="Genomic_DNA"/>
</dbReference>
<dbReference type="Gene3D" id="3.30.70.2250">
    <property type="match status" value="1"/>
</dbReference>
<evidence type="ECO:0000256" key="6">
    <source>
        <dbReference type="ARBA" id="ARBA00049244"/>
    </source>
</evidence>
<dbReference type="InterPro" id="IPR006134">
    <property type="entry name" value="DNA-dir_DNA_pol_B_multi_dom"/>
</dbReference>
<reference evidence="10 11" key="1">
    <citation type="submission" date="2019-02" db="EMBL/GenBank/DDBJ databases">
        <title>Pseudomonas spp from wheat grain.</title>
        <authorList>
            <person name="Cho G.-S."/>
            <person name="Franz C.M.A.P."/>
        </authorList>
    </citation>
    <scope>NUCLEOTIDE SEQUENCE [LARGE SCALE GENOMIC DNA]</scope>
    <source>
        <strain evidence="10 11">133NRW</strain>
    </source>
</reference>
<evidence type="ECO:0000256" key="3">
    <source>
        <dbReference type="ARBA" id="ARBA00022695"/>
    </source>
</evidence>
<comment type="catalytic activity">
    <reaction evidence="6 7">
        <text>DNA(n) + a 2'-deoxyribonucleoside 5'-triphosphate = DNA(n+1) + diphosphate</text>
        <dbReference type="Rhea" id="RHEA:22508"/>
        <dbReference type="Rhea" id="RHEA-COMP:17339"/>
        <dbReference type="Rhea" id="RHEA-COMP:17340"/>
        <dbReference type="ChEBI" id="CHEBI:33019"/>
        <dbReference type="ChEBI" id="CHEBI:61560"/>
        <dbReference type="ChEBI" id="CHEBI:173112"/>
        <dbReference type="EC" id="2.7.7.7"/>
    </reaction>
</comment>
<dbReference type="InterPro" id="IPR055208">
    <property type="entry name" value="PolB_insertion"/>
</dbReference>
<dbReference type="PANTHER" id="PTHR10322:SF23">
    <property type="entry name" value="DNA POLYMERASE DELTA CATALYTIC SUBUNIT"/>
    <property type="match status" value="1"/>
</dbReference>
<feature type="domain" description="DNA-directed DNA polymerase family B multifunctional" evidence="8">
    <location>
        <begin position="378"/>
        <end position="738"/>
    </location>
</feature>
<dbReference type="FunFam" id="3.90.1600.10:FF:000010">
    <property type="entry name" value="DNA polymerase"/>
    <property type="match status" value="1"/>
</dbReference>
<dbReference type="Gene3D" id="1.10.132.60">
    <property type="entry name" value="DNA polymerase family B, C-terminal domain"/>
    <property type="match status" value="1"/>
</dbReference>
<dbReference type="GO" id="GO:0008296">
    <property type="term" value="F:3'-5'-DNA exonuclease activity"/>
    <property type="evidence" value="ECO:0007669"/>
    <property type="project" value="TreeGrafter"/>
</dbReference>
<dbReference type="FunFam" id="3.30.420.10:FF:000052">
    <property type="entry name" value="DNA polymerase"/>
    <property type="match status" value="1"/>
</dbReference>
<dbReference type="Pfam" id="PF21474">
    <property type="entry name" value="DNApolII_N"/>
    <property type="match status" value="1"/>
</dbReference>
<dbReference type="RefSeq" id="WP_065895984.1">
    <property type="nucleotide sequence ID" value="NZ_JBDJMH010000039.1"/>
</dbReference>
<evidence type="ECO:0000313" key="11">
    <source>
        <dbReference type="Proteomes" id="UP000293369"/>
    </source>
</evidence>
<comment type="similarity">
    <text evidence="1 7">Belongs to the DNA polymerase type-B family.</text>
</comment>
<evidence type="ECO:0000259" key="9">
    <source>
        <dbReference type="Pfam" id="PF22587"/>
    </source>
</evidence>
<accession>A0A4Q7CXY9</accession>
<dbReference type="SUPFAM" id="SSF53098">
    <property type="entry name" value="Ribonuclease H-like"/>
    <property type="match status" value="1"/>
</dbReference>
<evidence type="ECO:0000313" key="10">
    <source>
        <dbReference type="EMBL" id="RZI19191.1"/>
    </source>
</evidence>
<dbReference type="Gene3D" id="2.40.50.590">
    <property type="match status" value="1"/>
</dbReference>
<dbReference type="NCBIfam" id="NF004421">
    <property type="entry name" value="PRK05762.1-2"/>
    <property type="match status" value="1"/>
</dbReference>
<dbReference type="PROSITE" id="PS00116">
    <property type="entry name" value="DNA_POLYMERASE_B"/>
    <property type="match status" value="1"/>
</dbReference>
<dbReference type="GO" id="GO:0003887">
    <property type="term" value="F:DNA-directed DNA polymerase activity"/>
    <property type="evidence" value="ECO:0007669"/>
    <property type="project" value="UniProtKB-KW"/>
</dbReference>
<evidence type="ECO:0000256" key="5">
    <source>
        <dbReference type="ARBA" id="ARBA00023125"/>
    </source>
</evidence>
<dbReference type="GO" id="GO:0045004">
    <property type="term" value="P:DNA replication proofreading"/>
    <property type="evidence" value="ECO:0007669"/>
    <property type="project" value="TreeGrafter"/>
</dbReference>
<dbReference type="Proteomes" id="UP000293369">
    <property type="component" value="Unassembled WGS sequence"/>
</dbReference>
<gene>
    <name evidence="10" type="ORF">EUX57_26940</name>
</gene>
<keyword evidence="7" id="KW-0235">DNA replication</keyword>
<dbReference type="InterPro" id="IPR043502">
    <property type="entry name" value="DNA/RNA_pol_sf"/>
</dbReference>
<dbReference type="GO" id="GO:0000166">
    <property type="term" value="F:nucleotide binding"/>
    <property type="evidence" value="ECO:0007669"/>
    <property type="project" value="InterPro"/>
</dbReference>